<dbReference type="GO" id="GO:0003723">
    <property type="term" value="F:RNA binding"/>
    <property type="evidence" value="ECO:0007669"/>
    <property type="project" value="TreeGrafter"/>
</dbReference>
<dbReference type="STRING" id="1852522.SAMN06295960_2143"/>
<evidence type="ECO:0000256" key="3">
    <source>
        <dbReference type="ARBA" id="ARBA00022722"/>
    </source>
</evidence>
<evidence type="ECO:0000256" key="5">
    <source>
        <dbReference type="ARBA" id="ARBA00022741"/>
    </source>
</evidence>
<dbReference type="Gene3D" id="3.40.50.300">
    <property type="entry name" value="P-loop containing nucleotide triphosphate hydrolases"/>
    <property type="match status" value="2"/>
</dbReference>
<evidence type="ECO:0000256" key="6">
    <source>
        <dbReference type="ARBA" id="ARBA00022801"/>
    </source>
</evidence>
<dbReference type="PROSITE" id="PS51194">
    <property type="entry name" value="HELICASE_CTER"/>
    <property type="match status" value="1"/>
</dbReference>
<organism evidence="12 13">
    <name type="scientific">Paenibacillus aquistagni</name>
    <dbReference type="NCBI Taxonomy" id="1852522"/>
    <lineage>
        <taxon>Bacteria</taxon>
        <taxon>Bacillati</taxon>
        <taxon>Bacillota</taxon>
        <taxon>Bacilli</taxon>
        <taxon>Bacillales</taxon>
        <taxon>Paenibacillaceae</taxon>
        <taxon>Paenibacillus</taxon>
    </lineage>
</organism>
<comment type="similarity">
    <text evidence="2">In the central section; belongs to the CRISPR-associated helicase Cas3 family.</text>
</comment>
<comment type="similarity">
    <text evidence="1">In the N-terminal section; belongs to the CRISPR-associated nuclease Cas3-HD family.</text>
</comment>
<feature type="domain" description="Helicase C-terminal" evidence="10">
    <location>
        <begin position="449"/>
        <end position="607"/>
    </location>
</feature>
<dbReference type="Gene3D" id="1.10.3210.30">
    <property type="match status" value="1"/>
</dbReference>
<feature type="domain" description="HD Cas3-type" evidence="11">
    <location>
        <begin position="9"/>
        <end position="198"/>
    </location>
</feature>
<proteinExistence type="inferred from homology"/>
<dbReference type="InterPro" id="IPR006483">
    <property type="entry name" value="CRISPR-assoc_Cas3_HD"/>
</dbReference>
<dbReference type="NCBIfam" id="TIGR01596">
    <property type="entry name" value="cas3_HD"/>
    <property type="match status" value="1"/>
</dbReference>
<dbReference type="InterPro" id="IPR054712">
    <property type="entry name" value="Cas3-like_dom"/>
</dbReference>
<evidence type="ECO:0000256" key="4">
    <source>
        <dbReference type="ARBA" id="ARBA00022723"/>
    </source>
</evidence>
<name>A0A1X7K737_9BACL</name>
<dbReference type="Pfam" id="PF18019">
    <property type="entry name" value="Cas3_HD"/>
    <property type="match status" value="1"/>
</dbReference>
<keyword evidence="3" id="KW-0540">Nuclease</keyword>
<keyword evidence="7 12" id="KW-0347">Helicase</keyword>
<dbReference type="GO" id="GO:0046872">
    <property type="term" value="F:metal ion binding"/>
    <property type="evidence" value="ECO:0007669"/>
    <property type="project" value="UniProtKB-KW"/>
</dbReference>
<evidence type="ECO:0000313" key="12">
    <source>
        <dbReference type="EMBL" id="SMG36702.1"/>
    </source>
</evidence>
<dbReference type="PANTHER" id="PTHR47963">
    <property type="entry name" value="DEAD-BOX ATP-DEPENDENT RNA HELICASE 47, MITOCHONDRIAL"/>
    <property type="match status" value="1"/>
</dbReference>
<dbReference type="InterPro" id="IPR001650">
    <property type="entry name" value="Helicase_C-like"/>
</dbReference>
<dbReference type="InterPro" id="IPR038257">
    <property type="entry name" value="CRISPR-assoc_Cas3_HD_sf"/>
</dbReference>
<dbReference type="SUPFAM" id="SSF109604">
    <property type="entry name" value="HD-domain/PDEase-like"/>
    <property type="match status" value="1"/>
</dbReference>
<keyword evidence="8" id="KW-0067">ATP-binding</keyword>
<evidence type="ECO:0000256" key="2">
    <source>
        <dbReference type="ARBA" id="ARBA00009046"/>
    </source>
</evidence>
<dbReference type="NCBIfam" id="TIGR01587">
    <property type="entry name" value="cas3_core"/>
    <property type="match status" value="1"/>
</dbReference>
<dbReference type="EMBL" id="FXAZ01000002">
    <property type="protein sequence ID" value="SMG36702.1"/>
    <property type="molecule type" value="Genomic_DNA"/>
</dbReference>
<protein>
    <submittedName>
        <fullName evidence="12">CRISPR-associated endonuclease/helicase Cas3</fullName>
    </submittedName>
</protein>
<dbReference type="AlphaFoldDB" id="A0A1X7K737"/>
<dbReference type="GO" id="GO:0004519">
    <property type="term" value="F:endonuclease activity"/>
    <property type="evidence" value="ECO:0007669"/>
    <property type="project" value="UniProtKB-KW"/>
</dbReference>
<evidence type="ECO:0000256" key="9">
    <source>
        <dbReference type="ARBA" id="ARBA00023118"/>
    </source>
</evidence>
<evidence type="ECO:0000256" key="7">
    <source>
        <dbReference type="ARBA" id="ARBA00022806"/>
    </source>
</evidence>
<dbReference type="CDD" id="cd09641">
    <property type="entry name" value="Cas3''_I"/>
    <property type="match status" value="1"/>
</dbReference>
<evidence type="ECO:0000259" key="10">
    <source>
        <dbReference type="PROSITE" id="PS51194"/>
    </source>
</evidence>
<evidence type="ECO:0000259" key="11">
    <source>
        <dbReference type="PROSITE" id="PS51643"/>
    </source>
</evidence>
<dbReference type="GO" id="GO:0003724">
    <property type="term" value="F:RNA helicase activity"/>
    <property type="evidence" value="ECO:0007669"/>
    <property type="project" value="TreeGrafter"/>
</dbReference>
<dbReference type="GO" id="GO:0051607">
    <property type="term" value="P:defense response to virus"/>
    <property type="evidence" value="ECO:0007669"/>
    <property type="project" value="UniProtKB-KW"/>
</dbReference>
<dbReference type="Pfam" id="PF22590">
    <property type="entry name" value="Cas3-like_C_2"/>
    <property type="match status" value="1"/>
</dbReference>
<dbReference type="GO" id="GO:0016787">
    <property type="term" value="F:hydrolase activity"/>
    <property type="evidence" value="ECO:0007669"/>
    <property type="project" value="UniProtKB-KW"/>
</dbReference>
<sequence length="750" mass="87124">MDVQDFWAKSAPKETVQEHTQQLLKRYDCLRERYESRLPVMSERDWELLRIAVQYHDVGKYDLMFQNKIRRALKMEQLEVNCEGETRHNYVSALAIPIKQLKLTDDEARVLLQAVGYHHERLTPLDNKEISKVKQVYESNVLPYRNRIKEELDIEIEDKPRVTTLYKLEQGKRILYEEGELFLRYVMIKGLLHRLDHAASAHVDVELAIDMNVMDNVNEYMNRKYNGKKRELQLYAEQHQDKHLVVMAQTGMGKTEAGLLWVGAEKGYFTLPLRVSLNAMYKRVTDADGIHFSRRIDDGEEATGLLHSSSIEVLEEYYEGNDEALEKVYAQSRQFANKLIVSTIDQILKFPFYYLGFEKEMASMAGNKIIIDELQAYNPHIAALIIRALTLIDELGGSFMIMTATLPDIYLKALQRRMIGSNREMLVHSFIDDSIQRHHVEVSPQSIGDEETILEMIRLGQDRKVLVICNTIKRAKEVFIKLKAFEQIKVSLLHAKFTNRDRDRLERELEAFEKNPDVTGIWVTTQLVEASLDIDFDRLFTEMSPLDSQFQRYGRCNRKGQKEKAVDEINVTVYTNQVSGIGKRSVYDPEIYAKSLSLMHTYLAEPRVLLESDKSQMVAALYDEAALEGTEYKQVFDDTLRELEDMIAYKMNSKKAQELLRNIREVQAIPYRYAGEPEIENAIHDWKTAKTSSQRRKARSRLERYAVGVNPYAAKGRLMEFSLVKQLYYVQADYDEAVGIDLSTFPPDFY</sequence>
<keyword evidence="12" id="KW-0255">Endonuclease</keyword>
<keyword evidence="5" id="KW-0547">Nucleotide-binding</keyword>
<accession>A0A1X7K737</accession>
<dbReference type="Proteomes" id="UP000193834">
    <property type="component" value="Unassembled WGS sequence"/>
</dbReference>
<reference evidence="12 13" key="1">
    <citation type="submission" date="2017-04" db="EMBL/GenBank/DDBJ databases">
        <authorList>
            <person name="Afonso C.L."/>
            <person name="Miller P.J."/>
            <person name="Scott M.A."/>
            <person name="Spackman E."/>
            <person name="Goraichik I."/>
            <person name="Dimitrov K.M."/>
            <person name="Suarez D.L."/>
            <person name="Swayne D.E."/>
        </authorList>
    </citation>
    <scope>NUCLEOTIDE SEQUENCE [LARGE SCALE GENOMIC DNA]</scope>
    <source>
        <strain evidence="12 13">11</strain>
    </source>
</reference>
<evidence type="ECO:0000256" key="1">
    <source>
        <dbReference type="ARBA" id="ARBA00006847"/>
    </source>
</evidence>
<keyword evidence="4" id="KW-0479">Metal-binding</keyword>
<dbReference type="SUPFAM" id="SSF52540">
    <property type="entry name" value="P-loop containing nucleoside triphosphate hydrolases"/>
    <property type="match status" value="1"/>
</dbReference>
<keyword evidence="13" id="KW-1185">Reference proteome</keyword>
<dbReference type="InterPro" id="IPR027417">
    <property type="entry name" value="P-loop_NTPase"/>
</dbReference>
<dbReference type="InterPro" id="IPR006474">
    <property type="entry name" value="Helicase_Cas3_CRISPR-ass_core"/>
</dbReference>
<gene>
    <name evidence="12" type="ORF">SAMN06295960_2143</name>
</gene>
<evidence type="ECO:0000256" key="8">
    <source>
        <dbReference type="ARBA" id="ARBA00022840"/>
    </source>
</evidence>
<dbReference type="GO" id="GO:0005524">
    <property type="term" value="F:ATP binding"/>
    <property type="evidence" value="ECO:0007669"/>
    <property type="project" value="UniProtKB-KW"/>
</dbReference>
<evidence type="ECO:0000313" key="13">
    <source>
        <dbReference type="Proteomes" id="UP000193834"/>
    </source>
</evidence>
<keyword evidence="6" id="KW-0378">Hydrolase</keyword>
<dbReference type="RefSeq" id="WP_176228892.1">
    <property type="nucleotide sequence ID" value="NZ_FXAZ01000002.1"/>
</dbReference>
<dbReference type="PROSITE" id="PS51643">
    <property type="entry name" value="HD_CAS3"/>
    <property type="match status" value="1"/>
</dbReference>
<keyword evidence="9" id="KW-0051">Antiviral defense</keyword>
<dbReference type="PANTHER" id="PTHR47963:SF9">
    <property type="entry name" value="CRISPR-ASSOCIATED ENDONUCLEASE_HELICASE CAS3"/>
    <property type="match status" value="1"/>
</dbReference>
<dbReference type="InterPro" id="IPR050547">
    <property type="entry name" value="DEAD_box_RNA_helicases"/>
</dbReference>